<dbReference type="SUPFAM" id="SSF52266">
    <property type="entry name" value="SGNH hydrolase"/>
    <property type="match status" value="1"/>
</dbReference>
<dbReference type="AlphaFoldDB" id="A0A370FAB6"/>
<dbReference type="PROSITE" id="PS51257">
    <property type="entry name" value="PROKAR_LIPOPROTEIN"/>
    <property type="match status" value="1"/>
</dbReference>
<evidence type="ECO:0000313" key="3">
    <source>
        <dbReference type="Proteomes" id="UP000255265"/>
    </source>
</evidence>
<evidence type="ECO:0000259" key="1">
    <source>
        <dbReference type="Pfam" id="PF13472"/>
    </source>
</evidence>
<dbReference type="RefSeq" id="WP_147284397.1">
    <property type="nucleotide sequence ID" value="NZ_QQAV01000008.1"/>
</dbReference>
<dbReference type="GO" id="GO:0016788">
    <property type="term" value="F:hydrolase activity, acting on ester bonds"/>
    <property type="evidence" value="ECO:0007669"/>
    <property type="project" value="UniProtKB-ARBA"/>
</dbReference>
<accession>A0A370FAB6</accession>
<gene>
    <name evidence="2" type="ORF">DFR41_108169</name>
</gene>
<dbReference type="EMBL" id="QQAV01000008">
    <property type="protein sequence ID" value="RDI22045.1"/>
    <property type="molecule type" value="Genomic_DNA"/>
</dbReference>
<proteinExistence type="predicted"/>
<dbReference type="InterPro" id="IPR013830">
    <property type="entry name" value="SGNH_hydro"/>
</dbReference>
<reference evidence="2 3" key="1">
    <citation type="submission" date="2018-07" db="EMBL/GenBank/DDBJ databases">
        <title>Genomic Encyclopedia of Type Strains, Phase IV (KMG-IV): sequencing the most valuable type-strain genomes for metagenomic binning, comparative biology and taxonomic classification.</title>
        <authorList>
            <person name="Goeker M."/>
        </authorList>
    </citation>
    <scope>NUCLEOTIDE SEQUENCE [LARGE SCALE GENOMIC DNA]</scope>
    <source>
        <strain evidence="2 3">DSM 21352</strain>
    </source>
</reference>
<protein>
    <submittedName>
        <fullName evidence="2">Lysophospholipase L1-like esterase</fullName>
    </submittedName>
</protein>
<dbReference type="CDD" id="cd00229">
    <property type="entry name" value="SGNH_hydrolase"/>
    <property type="match status" value="1"/>
</dbReference>
<keyword evidence="3" id="KW-1185">Reference proteome</keyword>
<sequence>MNERTAGAVARALPWLVLAAALAGCAPSRVAWRNLSPQDEEQWSRQQKLQQQPDCSVALWGDSILHGAHNGAHRLAEPPAAILKRLRPLYGVEDNSVPGDSAYARQPQFERLTLRARIVVLQYGINDAGHHYPYEPSFRAMVAHVKAQGRTPLITGLSRVIGGMAGRDENDAIARRIAAETGSVFADWGAVHFDPADMADGVHPGPRYAERLTAQLAKAMDRVAPECAAPGV</sequence>
<evidence type="ECO:0000313" key="2">
    <source>
        <dbReference type="EMBL" id="RDI22045.1"/>
    </source>
</evidence>
<comment type="caution">
    <text evidence="2">The sequence shown here is derived from an EMBL/GenBank/DDBJ whole genome shotgun (WGS) entry which is preliminary data.</text>
</comment>
<dbReference type="InterPro" id="IPR036514">
    <property type="entry name" value="SGNH_hydro_sf"/>
</dbReference>
<organism evidence="2 3">
    <name type="scientific">Pseudacidovorax intermedius</name>
    <dbReference type="NCBI Taxonomy" id="433924"/>
    <lineage>
        <taxon>Bacteria</taxon>
        <taxon>Pseudomonadati</taxon>
        <taxon>Pseudomonadota</taxon>
        <taxon>Betaproteobacteria</taxon>
        <taxon>Burkholderiales</taxon>
        <taxon>Comamonadaceae</taxon>
        <taxon>Pseudacidovorax</taxon>
    </lineage>
</organism>
<feature type="domain" description="SGNH hydrolase-type esterase" evidence="1">
    <location>
        <begin position="61"/>
        <end position="207"/>
    </location>
</feature>
<dbReference type="Pfam" id="PF13472">
    <property type="entry name" value="Lipase_GDSL_2"/>
    <property type="match status" value="1"/>
</dbReference>
<dbReference type="Proteomes" id="UP000255265">
    <property type="component" value="Unassembled WGS sequence"/>
</dbReference>
<name>A0A370FAB6_9BURK</name>
<dbReference type="OrthoDB" id="8849587at2"/>
<dbReference type="Gene3D" id="3.40.50.1110">
    <property type="entry name" value="SGNH hydrolase"/>
    <property type="match status" value="1"/>
</dbReference>